<dbReference type="Gene3D" id="1.10.760.10">
    <property type="entry name" value="Cytochrome c-like domain"/>
    <property type="match status" value="1"/>
</dbReference>
<comment type="similarity">
    <text evidence="2">Belongs to the cytochrome ubiquinol oxidase subunit 1 family.</text>
</comment>
<dbReference type="PROSITE" id="PS51007">
    <property type="entry name" value="CYTC"/>
    <property type="match status" value="1"/>
</dbReference>
<evidence type="ECO:0000256" key="9">
    <source>
        <dbReference type="ARBA" id="ARBA00022989"/>
    </source>
</evidence>
<dbReference type="InterPro" id="IPR036909">
    <property type="entry name" value="Cyt_c-like_dom_sf"/>
</dbReference>
<dbReference type="InterPro" id="IPR002585">
    <property type="entry name" value="Cyt-d_ubiquinol_oxidase_su_1"/>
</dbReference>
<dbReference type="GO" id="GO:0019646">
    <property type="term" value="P:aerobic electron transport chain"/>
    <property type="evidence" value="ECO:0007669"/>
    <property type="project" value="InterPro"/>
</dbReference>
<evidence type="ECO:0000256" key="5">
    <source>
        <dbReference type="ARBA" id="ARBA00022617"/>
    </source>
</evidence>
<keyword evidence="8" id="KW-0249">Electron transport</keyword>
<keyword evidence="7 12" id="KW-0479">Metal-binding</keyword>
<organism evidence="16 17">
    <name type="scientific">Bremerella cremea</name>
    <dbReference type="NCBI Taxonomy" id="1031537"/>
    <lineage>
        <taxon>Bacteria</taxon>
        <taxon>Pseudomonadati</taxon>
        <taxon>Planctomycetota</taxon>
        <taxon>Planctomycetia</taxon>
        <taxon>Pirellulales</taxon>
        <taxon>Pirellulaceae</taxon>
        <taxon>Bremerella</taxon>
    </lineage>
</organism>
<dbReference type="GO" id="GO:0046872">
    <property type="term" value="F:metal ion binding"/>
    <property type="evidence" value="ECO:0007669"/>
    <property type="project" value="UniProtKB-KW"/>
</dbReference>
<keyword evidence="9 14" id="KW-1133">Transmembrane helix</keyword>
<feature type="transmembrane region" description="Helical" evidence="14">
    <location>
        <begin position="221"/>
        <end position="242"/>
    </location>
</feature>
<keyword evidence="6 14" id="KW-0812">Transmembrane</keyword>
<evidence type="ECO:0000256" key="7">
    <source>
        <dbReference type="ARBA" id="ARBA00022723"/>
    </source>
</evidence>
<feature type="transmembrane region" description="Helical" evidence="14">
    <location>
        <begin position="268"/>
        <end position="290"/>
    </location>
</feature>
<feature type="transmembrane region" description="Helical" evidence="14">
    <location>
        <begin position="101"/>
        <end position="123"/>
    </location>
</feature>
<feature type="region of interest" description="Disordered" evidence="13">
    <location>
        <begin position="446"/>
        <end position="479"/>
    </location>
</feature>
<evidence type="ECO:0000256" key="11">
    <source>
        <dbReference type="ARBA" id="ARBA00023136"/>
    </source>
</evidence>
<dbReference type="Pfam" id="PF13442">
    <property type="entry name" value="Cytochrome_CBB3"/>
    <property type="match status" value="1"/>
</dbReference>
<feature type="transmembrane region" description="Helical" evidence="14">
    <location>
        <begin position="297"/>
        <end position="313"/>
    </location>
</feature>
<dbReference type="Pfam" id="PF01654">
    <property type="entry name" value="Cyt_bd_oxida_I"/>
    <property type="match status" value="1"/>
</dbReference>
<dbReference type="GO" id="GO:0020037">
    <property type="term" value="F:heme binding"/>
    <property type="evidence" value="ECO:0007669"/>
    <property type="project" value="InterPro"/>
</dbReference>
<keyword evidence="4" id="KW-1003">Cell membrane</keyword>
<comment type="caution">
    <text evidence="16">The sequence shown here is derived from an EMBL/GenBank/DDBJ whole genome shotgun (WGS) entry which is preliminary data.</text>
</comment>
<dbReference type="RefSeq" id="WP_114369175.1">
    <property type="nucleotide sequence ID" value="NZ_QPEX01000024.1"/>
</dbReference>
<evidence type="ECO:0000256" key="12">
    <source>
        <dbReference type="PROSITE-ProRule" id="PRU00433"/>
    </source>
</evidence>
<evidence type="ECO:0000256" key="4">
    <source>
        <dbReference type="ARBA" id="ARBA00022475"/>
    </source>
</evidence>
<gene>
    <name evidence="16" type="ORF">DTL42_13135</name>
</gene>
<dbReference type="InterPro" id="IPR009056">
    <property type="entry name" value="Cyt_c-like_dom"/>
</dbReference>
<dbReference type="OrthoDB" id="9795893at2"/>
<feature type="transmembrane region" description="Helical" evidence="14">
    <location>
        <begin position="60"/>
        <end position="81"/>
    </location>
</feature>
<dbReference type="GO" id="GO:0009055">
    <property type="term" value="F:electron transfer activity"/>
    <property type="evidence" value="ECO:0007669"/>
    <property type="project" value="InterPro"/>
</dbReference>
<reference evidence="16 17" key="1">
    <citation type="submission" date="2018-07" db="EMBL/GenBank/DDBJ databases">
        <title>Comparative genomes isolates from brazilian mangrove.</title>
        <authorList>
            <person name="De Araujo J.E."/>
            <person name="Taketani R.G."/>
            <person name="Silva M.C.P."/>
            <person name="Lourenco M.V."/>
            <person name="Oliveira V.M."/>
            <person name="Andreote F.D."/>
        </authorList>
    </citation>
    <scope>NUCLEOTIDE SEQUENCE [LARGE SCALE GENOMIC DNA]</scope>
    <source>
        <strain evidence="16 17">HEX PRIS-MGV</strain>
    </source>
</reference>
<accession>A0A368KRI6</accession>
<feature type="transmembrane region" description="Helical" evidence="14">
    <location>
        <begin position="182"/>
        <end position="209"/>
    </location>
</feature>
<evidence type="ECO:0000256" key="1">
    <source>
        <dbReference type="ARBA" id="ARBA00004651"/>
    </source>
</evidence>
<evidence type="ECO:0000313" key="17">
    <source>
        <dbReference type="Proteomes" id="UP000253562"/>
    </source>
</evidence>
<evidence type="ECO:0000313" key="16">
    <source>
        <dbReference type="EMBL" id="RCS49463.1"/>
    </source>
</evidence>
<evidence type="ECO:0000256" key="2">
    <source>
        <dbReference type="ARBA" id="ARBA00009819"/>
    </source>
</evidence>
<dbReference type="Proteomes" id="UP000253562">
    <property type="component" value="Unassembled WGS sequence"/>
</dbReference>
<keyword evidence="11 14" id="KW-0472">Membrane</keyword>
<keyword evidence="3" id="KW-0813">Transport</keyword>
<evidence type="ECO:0000259" key="15">
    <source>
        <dbReference type="PROSITE" id="PS51007"/>
    </source>
</evidence>
<feature type="transmembrane region" description="Helical" evidence="14">
    <location>
        <begin position="15"/>
        <end position="39"/>
    </location>
</feature>
<evidence type="ECO:0000256" key="8">
    <source>
        <dbReference type="ARBA" id="ARBA00022982"/>
    </source>
</evidence>
<comment type="subcellular location">
    <subcellularLocation>
        <location evidence="1">Cell membrane</location>
        <topology evidence="1">Multi-pass membrane protein</topology>
    </subcellularLocation>
</comment>
<evidence type="ECO:0000256" key="6">
    <source>
        <dbReference type="ARBA" id="ARBA00022692"/>
    </source>
</evidence>
<dbReference type="GO" id="GO:0005886">
    <property type="term" value="C:plasma membrane"/>
    <property type="evidence" value="ECO:0007669"/>
    <property type="project" value="UniProtKB-SubCell"/>
</dbReference>
<evidence type="ECO:0000256" key="13">
    <source>
        <dbReference type="SAM" id="MobiDB-lite"/>
    </source>
</evidence>
<evidence type="ECO:0000256" key="10">
    <source>
        <dbReference type="ARBA" id="ARBA00023004"/>
    </source>
</evidence>
<feature type="transmembrane region" description="Helical" evidence="14">
    <location>
        <begin position="135"/>
        <end position="162"/>
    </location>
</feature>
<feature type="domain" description="Cytochrome c" evidence="15">
    <location>
        <begin position="364"/>
        <end position="442"/>
    </location>
</feature>
<sequence length="479" mass="53677">MDFPIFHLDGMGNRMLIAVIAIVHVAINHPLAVGIYPLLTLLEWMGVKTGDQKWDQLAKRVTFVVFIITTSLGALTGVGIWLSTSLVSPFAIGSLLRVFFWAWFAEWLVFITEVILILAYYLTWDRWKEGRAKRLHLCLGIAVSIASWLTMCIIVAVLGFMMDPGAWKDNSLFWSAVLNPIYLPQLAFRTTFAMATAGLFAGFLLGIWFRRDSEFRNRAMRLISCWTLAWLPLLGLASWWYLQVVPEAMSGLIPVGLMTQQFAQWQGSFLWIATGVLGFIALSALAGALIPQRMPRFVLIIPFLFGLALLGHFERVREFIRKPYVIADYMYSNGIRVDEVAFYQKNGLLPYAAYAHVHEVTPENKSLAGRDVFVIACSRCHTTDGFNGIISKLEKLYGNDPWNGEQMNAFLSGMHLSHPYMPPFPGNADEADALVTYLKELQDHPSSLEGVQVAGIPPSTESSNSHPESDTEETVSRAD</sequence>
<dbReference type="SUPFAM" id="SSF46626">
    <property type="entry name" value="Cytochrome c"/>
    <property type="match status" value="1"/>
</dbReference>
<dbReference type="AlphaFoldDB" id="A0A368KRI6"/>
<keyword evidence="5 12" id="KW-0349">Heme</keyword>
<evidence type="ECO:0000256" key="14">
    <source>
        <dbReference type="SAM" id="Phobius"/>
    </source>
</evidence>
<dbReference type="EMBL" id="QPEX01000024">
    <property type="protein sequence ID" value="RCS49463.1"/>
    <property type="molecule type" value="Genomic_DNA"/>
</dbReference>
<name>A0A368KRI6_9BACT</name>
<dbReference type="GO" id="GO:0070069">
    <property type="term" value="C:cytochrome complex"/>
    <property type="evidence" value="ECO:0007669"/>
    <property type="project" value="InterPro"/>
</dbReference>
<evidence type="ECO:0000256" key="3">
    <source>
        <dbReference type="ARBA" id="ARBA00022448"/>
    </source>
</evidence>
<proteinExistence type="inferred from homology"/>
<protein>
    <submittedName>
        <fullName evidence="16">Cytochrome c</fullName>
    </submittedName>
</protein>
<keyword evidence="10 12" id="KW-0408">Iron</keyword>